<dbReference type="RefSeq" id="XP_032830842.1">
    <property type="nucleotide sequence ID" value="XM_032974951.1"/>
</dbReference>
<comment type="subcellular location">
    <subcellularLocation>
        <location evidence="1">Membrane</location>
        <topology evidence="1">Multi-pass membrane protein</topology>
    </subcellularLocation>
</comment>
<keyword evidence="4 5" id="KW-0472">Membrane</keyword>
<feature type="transmembrane region" description="Helical" evidence="5">
    <location>
        <begin position="140"/>
        <end position="162"/>
    </location>
</feature>
<evidence type="ECO:0000256" key="2">
    <source>
        <dbReference type="ARBA" id="ARBA00022692"/>
    </source>
</evidence>
<evidence type="ECO:0000256" key="3">
    <source>
        <dbReference type="ARBA" id="ARBA00022989"/>
    </source>
</evidence>
<dbReference type="Proteomes" id="UP001318040">
    <property type="component" value="Chromosome 3"/>
</dbReference>
<name>A0AAJ7XE53_PETMA</name>
<gene>
    <name evidence="7" type="primary">LOC116954441</name>
</gene>
<evidence type="ECO:0000313" key="6">
    <source>
        <dbReference type="Proteomes" id="UP001318040"/>
    </source>
</evidence>
<protein>
    <submittedName>
        <fullName evidence="7">Tetraspanin-1-like</fullName>
    </submittedName>
</protein>
<dbReference type="AlphaFoldDB" id="A0AAJ7XE53"/>
<keyword evidence="2 5" id="KW-0812">Transmembrane</keyword>
<dbReference type="Gene3D" id="1.10.1450.10">
    <property type="entry name" value="Tetraspanin"/>
    <property type="match status" value="1"/>
</dbReference>
<dbReference type="InterPro" id="IPR008952">
    <property type="entry name" value="Tetraspanin_EC2_sf"/>
</dbReference>
<feature type="transmembrane region" description="Helical" evidence="5">
    <location>
        <begin position="108"/>
        <end position="133"/>
    </location>
</feature>
<dbReference type="InterPro" id="IPR018499">
    <property type="entry name" value="Tetraspanin/Peripherin"/>
</dbReference>
<feature type="transmembrane region" description="Helical" evidence="5">
    <location>
        <begin position="248"/>
        <end position="272"/>
    </location>
</feature>
<keyword evidence="6" id="KW-1185">Reference proteome</keyword>
<dbReference type="CDD" id="cd03127">
    <property type="entry name" value="tetraspanin_LEL"/>
    <property type="match status" value="1"/>
</dbReference>
<keyword evidence="3 5" id="KW-1133">Transmembrane helix</keyword>
<accession>A0AAJ7XE53</accession>
<evidence type="ECO:0000313" key="7">
    <source>
        <dbReference type="RefSeq" id="XP_032830842.1"/>
    </source>
</evidence>
<proteinExistence type="predicted"/>
<dbReference type="KEGG" id="pmrn:116954441"/>
<dbReference type="GO" id="GO:0016020">
    <property type="term" value="C:membrane"/>
    <property type="evidence" value="ECO:0007669"/>
    <property type="project" value="UniProtKB-SubCell"/>
</dbReference>
<evidence type="ECO:0000256" key="4">
    <source>
        <dbReference type="ARBA" id="ARBA00023136"/>
    </source>
</evidence>
<dbReference type="PROSITE" id="PS51257">
    <property type="entry name" value="PROKAR_LIPOPROTEIN"/>
    <property type="match status" value="1"/>
</dbReference>
<evidence type="ECO:0000256" key="1">
    <source>
        <dbReference type="ARBA" id="ARBA00004141"/>
    </source>
</evidence>
<dbReference type="SUPFAM" id="SSF48652">
    <property type="entry name" value="Tetraspanin"/>
    <property type="match status" value="1"/>
</dbReference>
<reference evidence="7" key="1">
    <citation type="submission" date="2025-08" db="UniProtKB">
        <authorList>
            <consortium name="RefSeq"/>
        </authorList>
    </citation>
    <scope>IDENTIFICATION</scope>
    <source>
        <tissue evidence="7">Sperm</tissue>
    </source>
</reference>
<dbReference type="Pfam" id="PF00335">
    <property type="entry name" value="Tetraspanin"/>
    <property type="match status" value="1"/>
</dbReference>
<evidence type="ECO:0000256" key="5">
    <source>
        <dbReference type="SAM" id="Phobius"/>
    </source>
</evidence>
<sequence length="296" mass="31485">MEVSKLTIATLLLGLGLAVCACALVGVGACLPVHGSVLETLLGSKILMSGTMGSTILRPSLDTSGNSSDILGSTSVGSETLESEFPISKLPVSGSLGSGWLTSESLGLGARVACLGGGALLSLIALLLVVAAWYQLWPLLLLFMALAVFLSLSAIVAAQYFIPDPELVAWIRARGSQLLRHEFESNLVLASAWNHAMSEFQCCGFNNASDFDTIPKVCCGPHLSLTCQPYPQGCLDKYIDILQDHKRVFIQVAIISTLMLAVAVVMCSLQLYKLSKEMTKSTRNVYESSEDVAPLL</sequence>
<organism evidence="6 7">
    <name type="scientific">Petromyzon marinus</name>
    <name type="common">Sea lamprey</name>
    <dbReference type="NCBI Taxonomy" id="7757"/>
    <lineage>
        <taxon>Eukaryota</taxon>
        <taxon>Metazoa</taxon>
        <taxon>Chordata</taxon>
        <taxon>Craniata</taxon>
        <taxon>Vertebrata</taxon>
        <taxon>Cyclostomata</taxon>
        <taxon>Hyperoartia</taxon>
        <taxon>Petromyzontiformes</taxon>
        <taxon>Petromyzontidae</taxon>
        <taxon>Petromyzon</taxon>
    </lineage>
</organism>